<dbReference type="AlphaFoldDB" id="A0A1H8CBT7"/>
<dbReference type="Proteomes" id="UP000198984">
    <property type="component" value="Unassembled WGS sequence"/>
</dbReference>
<sequence length="540" mass="61676">MNKRDHSIIAIAFLCLLPAFSCTKLKDKNYNQVIVDQFKPTEKDLEPLIAAAYIPWRKLFNLWQSYFWAQELSGDELLIPKRPWGWVDDGGYRRFHYHKWTSEDAIPVNCWTRTYEGINNCNRVIEQISSGVIPVADGKENVLAELRVLRASYYWVLCDMFGNVPVVTDFTVPDGFLPKQSTRKEVYDFIVKEITDNLSLLSTKSDQSTYGRFNQWAARALLAKVYLNAEVYSGTAQWAKCLEQCNAVIDSKLYSLEMNQKNVFITNNEDSKEIIFPLPFDDKYVTDWNAFDHHMQTLPQECQATFNLQFSPWGGICAVPQFINTFDPQDSRLTDNWIKGQQYSSAGAVLIVQNGRFTGQPLNLINVVPAIDTSEAIHGYRLGKFEIKKGASNRLSNDFPLIRYADVILMKAECLLRTGNAGEAAVAVTMVRERAFRDNPAKAIVTAADLQKGSSYDYGLRDVHATTNEGGADIQFGRLLDELGWEFFEECHRRQDMIRFKVFAKKSWLSHSPNGSYRELFPIPQSEKNKNGNLKQNDGY</sequence>
<evidence type="ECO:0000313" key="10">
    <source>
        <dbReference type="Proteomes" id="UP000198984"/>
    </source>
</evidence>
<dbReference type="InterPro" id="IPR012944">
    <property type="entry name" value="SusD_RagB_dom"/>
</dbReference>
<evidence type="ECO:0000256" key="1">
    <source>
        <dbReference type="ARBA" id="ARBA00004442"/>
    </source>
</evidence>
<comment type="similarity">
    <text evidence="2">Belongs to the SusD family.</text>
</comment>
<feature type="compositionally biased region" description="Polar residues" evidence="6">
    <location>
        <begin position="531"/>
        <end position="540"/>
    </location>
</feature>
<dbReference type="CDD" id="cd08977">
    <property type="entry name" value="SusD"/>
    <property type="match status" value="1"/>
</dbReference>
<evidence type="ECO:0000256" key="4">
    <source>
        <dbReference type="ARBA" id="ARBA00023136"/>
    </source>
</evidence>
<dbReference type="Pfam" id="PF14322">
    <property type="entry name" value="SusD-like_3"/>
    <property type="match status" value="1"/>
</dbReference>
<dbReference type="GO" id="GO:0009279">
    <property type="term" value="C:cell outer membrane"/>
    <property type="evidence" value="ECO:0007669"/>
    <property type="project" value="UniProtKB-SubCell"/>
</dbReference>
<proteinExistence type="inferred from homology"/>
<protein>
    <submittedName>
        <fullName evidence="9">Starch-binding associating with outer membrane</fullName>
    </submittedName>
</protein>
<dbReference type="Gene3D" id="1.25.40.390">
    <property type="match status" value="1"/>
</dbReference>
<keyword evidence="3" id="KW-0732">Signal</keyword>
<dbReference type="Pfam" id="PF07980">
    <property type="entry name" value="SusD_RagB"/>
    <property type="match status" value="1"/>
</dbReference>
<evidence type="ECO:0000256" key="2">
    <source>
        <dbReference type="ARBA" id="ARBA00006275"/>
    </source>
</evidence>
<dbReference type="OrthoDB" id="9783641at2"/>
<keyword evidence="4" id="KW-0472">Membrane</keyword>
<gene>
    <name evidence="9" type="ORF">SAMN04488505_10744</name>
</gene>
<evidence type="ECO:0000259" key="8">
    <source>
        <dbReference type="Pfam" id="PF14322"/>
    </source>
</evidence>
<dbReference type="InterPro" id="IPR033985">
    <property type="entry name" value="SusD-like_N"/>
</dbReference>
<dbReference type="SUPFAM" id="SSF48452">
    <property type="entry name" value="TPR-like"/>
    <property type="match status" value="1"/>
</dbReference>
<accession>A0A1H8CBT7</accession>
<reference evidence="9 10" key="1">
    <citation type="submission" date="2016-10" db="EMBL/GenBank/DDBJ databases">
        <authorList>
            <person name="de Groot N.N."/>
        </authorList>
    </citation>
    <scope>NUCLEOTIDE SEQUENCE [LARGE SCALE GENOMIC DNA]</scope>
    <source>
        <strain evidence="9 10">DSM 21039</strain>
    </source>
</reference>
<feature type="region of interest" description="Disordered" evidence="6">
    <location>
        <begin position="519"/>
        <end position="540"/>
    </location>
</feature>
<organism evidence="9 10">
    <name type="scientific">Chitinophaga rupis</name>
    <dbReference type="NCBI Taxonomy" id="573321"/>
    <lineage>
        <taxon>Bacteria</taxon>
        <taxon>Pseudomonadati</taxon>
        <taxon>Bacteroidota</taxon>
        <taxon>Chitinophagia</taxon>
        <taxon>Chitinophagales</taxon>
        <taxon>Chitinophagaceae</taxon>
        <taxon>Chitinophaga</taxon>
    </lineage>
</organism>
<dbReference type="RefSeq" id="WP_089917932.1">
    <property type="nucleotide sequence ID" value="NZ_FOBB01000007.1"/>
</dbReference>
<dbReference type="STRING" id="573321.SAMN04488505_10744"/>
<evidence type="ECO:0000256" key="5">
    <source>
        <dbReference type="ARBA" id="ARBA00023237"/>
    </source>
</evidence>
<name>A0A1H8CBT7_9BACT</name>
<evidence type="ECO:0000256" key="6">
    <source>
        <dbReference type="SAM" id="MobiDB-lite"/>
    </source>
</evidence>
<evidence type="ECO:0000256" key="3">
    <source>
        <dbReference type="ARBA" id="ARBA00022729"/>
    </source>
</evidence>
<feature type="domain" description="RagB/SusD" evidence="7">
    <location>
        <begin position="321"/>
        <end position="515"/>
    </location>
</feature>
<comment type="subcellular location">
    <subcellularLocation>
        <location evidence="1">Cell outer membrane</location>
    </subcellularLocation>
</comment>
<keyword evidence="5" id="KW-0998">Cell outer membrane</keyword>
<evidence type="ECO:0000259" key="7">
    <source>
        <dbReference type="Pfam" id="PF07980"/>
    </source>
</evidence>
<keyword evidence="10" id="KW-1185">Reference proteome</keyword>
<dbReference type="InterPro" id="IPR011990">
    <property type="entry name" value="TPR-like_helical_dom_sf"/>
</dbReference>
<dbReference type="EMBL" id="FOBB01000007">
    <property type="protein sequence ID" value="SEM91884.1"/>
    <property type="molecule type" value="Genomic_DNA"/>
</dbReference>
<evidence type="ECO:0000313" key="9">
    <source>
        <dbReference type="EMBL" id="SEM91884.1"/>
    </source>
</evidence>
<feature type="domain" description="SusD-like N-terminal" evidence="8">
    <location>
        <begin position="95"/>
        <end position="227"/>
    </location>
</feature>